<feature type="transmembrane region" description="Helical" evidence="6">
    <location>
        <begin position="63"/>
        <end position="84"/>
    </location>
</feature>
<evidence type="ECO:0000256" key="5">
    <source>
        <dbReference type="SAM" id="MobiDB-lite"/>
    </source>
</evidence>
<name>A0ABW3R2J3_9PSEU</name>
<organism evidence="7 8">
    <name type="scientific">Saccharothrix hoggarensis</name>
    <dbReference type="NCBI Taxonomy" id="913853"/>
    <lineage>
        <taxon>Bacteria</taxon>
        <taxon>Bacillati</taxon>
        <taxon>Actinomycetota</taxon>
        <taxon>Actinomycetes</taxon>
        <taxon>Pseudonocardiales</taxon>
        <taxon>Pseudonocardiaceae</taxon>
        <taxon>Saccharothrix</taxon>
    </lineage>
</organism>
<evidence type="ECO:0000256" key="2">
    <source>
        <dbReference type="ARBA" id="ARBA00022692"/>
    </source>
</evidence>
<dbReference type="PANTHER" id="PTHR30168:SF0">
    <property type="entry name" value="INNER MEMBRANE PROTEIN"/>
    <property type="match status" value="1"/>
</dbReference>
<dbReference type="RefSeq" id="WP_380728156.1">
    <property type="nucleotide sequence ID" value="NZ_JBHTLK010000224.1"/>
</dbReference>
<feature type="non-terminal residue" evidence="7">
    <location>
        <position position="1"/>
    </location>
</feature>
<feature type="compositionally biased region" description="Polar residues" evidence="5">
    <location>
        <begin position="1"/>
        <end position="12"/>
    </location>
</feature>
<feature type="region of interest" description="Disordered" evidence="5">
    <location>
        <begin position="1"/>
        <end position="54"/>
    </location>
</feature>
<evidence type="ECO:0000313" key="8">
    <source>
        <dbReference type="Proteomes" id="UP001597168"/>
    </source>
</evidence>
<sequence>QPSWPQTGSQPAQPSPGWPQQAPVMPPPVAAPQPANWGPPGPPQGWGPAPVPYPGQPKSKGPLVAMLAIGFLVIGIATIGIVAANGDSTRASDSGNAGYSTNTYSPDRTTTTTTTTTTTSERTTTRSTSTSTTKAGPKASFTLGDNPIHAAGLGAFNIDGCPLPGMDYSPAGQDRFLRAALPCIEAMWEPSFQRANLPYQPVELVMVTSQITNTCGSMGPDRTAMYCDGTIYWTPNHYANEQGAANPNHPGKYLGQLAHEYGHHVQWLSGILRASGQAQYEKGGWDTPEGLDINRRKELQATCFGGMTLAPLSHGAVPGDVISVALSDAGNRGDYPIYPNRDHGAPERNAAWVNHGFKNNETSACNTWVASAADVS</sequence>
<evidence type="ECO:0000256" key="6">
    <source>
        <dbReference type="SAM" id="Phobius"/>
    </source>
</evidence>
<dbReference type="Pfam" id="PF04228">
    <property type="entry name" value="Zn_peptidase"/>
    <property type="match status" value="1"/>
</dbReference>
<dbReference type="Proteomes" id="UP001597168">
    <property type="component" value="Unassembled WGS sequence"/>
</dbReference>
<keyword evidence="8" id="KW-1185">Reference proteome</keyword>
<gene>
    <name evidence="7" type="ORF">ACFQ3T_29475</name>
</gene>
<feature type="compositionally biased region" description="Pro residues" evidence="5">
    <location>
        <begin position="24"/>
        <end position="54"/>
    </location>
</feature>
<feature type="region of interest" description="Disordered" evidence="5">
    <location>
        <begin position="86"/>
        <end position="140"/>
    </location>
</feature>
<accession>A0ABW3R2J3</accession>
<evidence type="ECO:0000256" key="3">
    <source>
        <dbReference type="ARBA" id="ARBA00022989"/>
    </source>
</evidence>
<evidence type="ECO:0000256" key="4">
    <source>
        <dbReference type="ARBA" id="ARBA00023136"/>
    </source>
</evidence>
<protein>
    <submittedName>
        <fullName evidence="7">Neutral zinc metallopeptidase</fullName>
    </submittedName>
</protein>
<feature type="compositionally biased region" description="Low complexity" evidence="5">
    <location>
        <begin position="100"/>
        <end position="133"/>
    </location>
</feature>
<proteinExistence type="predicted"/>
<dbReference type="InterPro" id="IPR007343">
    <property type="entry name" value="Uncharacterised_pept_Zn_put"/>
</dbReference>
<comment type="subcellular location">
    <subcellularLocation>
        <location evidence="1">Membrane</location>
        <topology evidence="1">Single-pass membrane protein</topology>
    </subcellularLocation>
</comment>
<keyword evidence="4 6" id="KW-0472">Membrane</keyword>
<dbReference type="PANTHER" id="PTHR30168">
    <property type="entry name" value="PUTATIVE MEMBRANE PROTEIN YPFJ"/>
    <property type="match status" value="1"/>
</dbReference>
<keyword evidence="3 6" id="KW-1133">Transmembrane helix</keyword>
<feature type="compositionally biased region" description="Polar residues" evidence="5">
    <location>
        <begin position="86"/>
        <end position="99"/>
    </location>
</feature>
<keyword evidence="2 6" id="KW-0812">Transmembrane</keyword>
<reference evidence="8" key="1">
    <citation type="journal article" date="2019" name="Int. J. Syst. Evol. Microbiol.">
        <title>The Global Catalogue of Microorganisms (GCM) 10K type strain sequencing project: providing services to taxonomists for standard genome sequencing and annotation.</title>
        <authorList>
            <consortium name="The Broad Institute Genomics Platform"/>
            <consortium name="The Broad Institute Genome Sequencing Center for Infectious Disease"/>
            <person name="Wu L."/>
            <person name="Ma J."/>
        </authorList>
    </citation>
    <scope>NUCLEOTIDE SEQUENCE [LARGE SCALE GENOMIC DNA]</scope>
    <source>
        <strain evidence="8">CCUG 60214</strain>
    </source>
</reference>
<comment type="caution">
    <text evidence="7">The sequence shown here is derived from an EMBL/GenBank/DDBJ whole genome shotgun (WGS) entry which is preliminary data.</text>
</comment>
<evidence type="ECO:0000313" key="7">
    <source>
        <dbReference type="EMBL" id="MFD1151282.1"/>
    </source>
</evidence>
<dbReference type="EMBL" id="JBHTLK010000224">
    <property type="protein sequence ID" value="MFD1151282.1"/>
    <property type="molecule type" value="Genomic_DNA"/>
</dbReference>
<evidence type="ECO:0000256" key="1">
    <source>
        <dbReference type="ARBA" id="ARBA00004167"/>
    </source>
</evidence>